<dbReference type="Pfam" id="PF00126">
    <property type="entry name" value="HTH_1"/>
    <property type="match status" value="1"/>
</dbReference>
<dbReference type="InterPro" id="IPR000847">
    <property type="entry name" value="LysR_HTH_N"/>
</dbReference>
<dbReference type="Gene3D" id="1.10.10.10">
    <property type="entry name" value="Winged helix-like DNA-binding domain superfamily/Winged helix DNA-binding domain"/>
    <property type="match status" value="1"/>
</dbReference>
<dbReference type="GO" id="GO:0010628">
    <property type="term" value="P:positive regulation of gene expression"/>
    <property type="evidence" value="ECO:0007669"/>
    <property type="project" value="TreeGrafter"/>
</dbReference>
<accession>A0A840MGG7</accession>
<dbReference type="RefSeq" id="WP_184036018.1">
    <property type="nucleotide sequence ID" value="NZ_JACHHY010000005.1"/>
</dbReference>
<comment type="similarity">
    <text evidence="1">Belongs to the LysR transcriptional regulatory family.</text>
</comment>
<evidence type="ECO:0000256" key="3">
    <source>
        <dbReference type="ARBA" id="ARBA00023125"/>
    </source>
</evidence>
<protein>
    <submittedName>
        <fullName evidence="6">DNA-binding transcriptional LysR family regulator</fullName>
    </submittedName>
</protein>
<sequence length="308" mass="33958">MKISFRHIEVFRAVMTAGSVTGAATLLSTSQPTISRELARLEQLLQLQLFERVKGRLIPTTQALSLFDEVQRAYGGLERVVSKAQSLRHFEQGQLSIAALPVFAQTLLPLACRAFNDQFPHVSLTITPEESPLLEESLSAQQHDLGLSEQATTPPGTAQHGILTADMVCILPEGHRLLDRACLAPSDFHKEPFISLSGFDVYRQRLDSLFLEHQVERRMLIQTTSAASVCAMVREGLGVAIVNPLTAFCELGQRIQVRPFSLSVPFQVCSVRPLHRPPSALADAFAATLLKTARQLQQRIQQQFSPAG</sequence>
<dbReference type="GO" id="GO:0003700">
    <property type="term" value="F:DNA-binding transcription factor activity"/>
    <property type="evidence" value="ECO:0007669"/>
    <property type="project" value="InterPro"/>
</dbReference>
<dbReference type="Proteomes" id="UP000575898">
    <property type="component" value="Unassembled WGS sequence"/>
</dbReference>
<dbReference type="InterPro" id="IPR036390">
    <property type="entry name" value="WH_DNA-bd_sf"/>
</dbReference>
<keyword evidence="3 6" id="KW-0238">DNA-binding</keyword>
<dbReference type="PANTHER" id="PTHR30427">
    <property type="entry name" value="TRANSCRIPTIONAL ACTIVATOR PROTEIN LYSR"/>
    <property type="match status" value="1"/>
</dbReference>
<dbReference type="InterPro" id="IPR005119">
    <property type="entry name" value="LysR_subst-bd"/>
</dbReference>
<dbReference type="SUPFAM" id="SSF46785">
    <property type="entry name" value="Winged helix' DNA-binding domain"/>
    <property type="match status" value="1"/>
</dbReference>
<dbReference type="InterPro" id="IPR036388">
    <property type="entry name" value="WH-like_DNA-bd_sf"/>
</dbReference>
<keyword evidence="2" id="KW-0805">Transcription regulation</keyword>
<keyword evidence="4" id="KW-0804">Transcription</keyword>
<evidence type="ECO:0000256" key="4">
    <source>
        <dbReference type="ARBA" id="ARBA00023163"/>
    </source>
</evidence>
<dbReference type="GO" id="GO:0043565">
    <property type="term" value="F:sequence-specific DNA binding"/>
    <property type="evidence" value="ECO:0007669"/>
    <property type="project" value="TreeGrafter"/>
</dbReference>
<dbReference type="NCBIfam" id="NF008239">
    <property type="entry name" value="PRK11013.1"/>
    <property type="match status" value="1"/>
</dbReference>
<dbReference type="PROSITE" id="PS50931">
    <property type="entry name" value="HTH_LYSR"/>
    <property type="match status" value="1"/>
</dbReference>
<comment type="caution">
    <text evidence="6">The sequence shown here is derived from an EMBL/GenBank/DDBJ whole genome shotgun (WGS) entry which is preliminary data.</text>
</comment>
<evidence type="ECO:0000256" key="2">
    <source>
        <dbReference type="ARBA" id="ARBA00023015"/>
    </source>
</evidence>
<dbReference type="SUPFAM" id="SSF53850">
    <property type="entry name" value="Periplasmic binding protein-like II"/>
    <property type="match status" value="1"/>
</dbReference>
<proteinExistence type="inferred from homology"/>
<reference evidence="6 7" key="1">
    <citation type="submission" date="2020-08" db="EMBL/GenBank/DDBJ databases">
        <title>Genomic Encyclopedia of Type Strains, Phase IV (KMG-IV): sequencing the most valuable type-strain genomes for metagenomic binning, comparative biology and taxonomic classification.</title>
        <authorList>
            <person name="Goeker M."/>
        </authorList>
    </citation>
    <scope>NUCLEOTIDE SEQUENCE [LARGE SCALE GENOMIC DNA]</scope>
    <source>
        <strain evidence="6 7">DSM 27165</strain>
    </source>
</reference>
<evidence type="ECO:0000259" key="5">
    <source>
        <dbReference type="PROSITE" id="PS50931"/>
    </source>
</evidence>
<feature type="domain" description="HTH lysR-type" evidence="5">
    <location>
        <begin position="3"/>
        <end position="60"/>
    </location>
</feature>
<dbReference type="EMBL" id="JACHHY010000005">
    <property type="protein sequence ID" value="MBB5017738.1"/>
    <property type="molecule type" value="Genomic_DNA"/>
</dbReference>
<organism evidence="6 7">
    <name type="scientific">Chitinivorax tropicus</name>
    <dbReference type="NCBI Taxonomy" id="714531"/>
    <lineage>
        <taxon>Bacteria</taxon>
        <taxon>Pseudomonadati</taxon>
        <taxon>Pseudomonadota</taxon>
        <taxon>Betaproteobacteria</taxon>
        <taxon>Chitinivorax</taxon>
    </lineage>
</organism>
<dbReference type="AlphaFoldDB" id="A0A840MGG7"/>
<evidence type="ECO:0000313" key="6">
    <source>
        <dbReference type="EMBL" id="MBB5017738.1"/>
    </source>
</evidence>
<name>A0A840MGG7_9PROT</name>
<dbReference type="PANTHER" id="PTHR30427:SF1">
    <property type="entry name" value="TRANSCRIPTIONAL ACTIVATOR PROTEIN LYSR"/>
    <property type="match status" value="1"/>
</dbReference>
<evidence type="ECO:0000313" key="7">
    <source>
        <dbReference type="Proteomes" id="UP000575898"/>
    </source>
</evidence>
<dbReference type="Gene3D" id="3.40.190.290">
    <property type="match status" value="1"/>
</dbReference>
<dbReference type="Pfam" id="PF03466">
    <property type="entry name" value="LysR_substrate"/>
    <property type="match status" value="1"/>
</dbReference>
<evidence type="ECO:0000256" key="1">
    <source>
        <dbReference type="ARBA" id="ARBA00009437"/>
    </source>
</evidence>
<keyword evidence="7" id="KW-1185">Reference proteome</keyword>
<dbReference type="GO" id="GO:0009089">
    <property type="term" value="P:lysine biosynthetic process via diaminopimelate"/>
    <property type="evidence" value="ECO:0007669"/>
    <property type="project" value="TreeGrafter"/>
</dbReference>
<dbReference type="PRINTS" id="PR00039">
    <property type="entry name" value="HTHLYSR"/>
</dbReference>
<gene>
    <name evidence="6" type="ORF">HNQ59_001008</name>
</gene>